<feature type="repeat" description="ANK" evidence="12">
    <location>
        <begin position="517"/>
        <end position="549"/>
    </location>
</feature>
<feature type="repeat" description="ANK" evidence="12">
    <location>
        <begin position="280"/>
        <end position="312"/>
    </location>
</feature>
<feature type="repeat" description="ANK" evidence="12">
    <location>
        <begin position="242"/>
        <end position="264"/>
    </location>
</feature>
<keyword evidence="7 12" id="KW-0040">ANK repeat</keyword>
<evidence type="ECO:0000256" key="3">
    <source>
        <dbReference type="ARBA" id="ARBA00022606"/>
    </source>
</evidence>
<feature type="transmembrane region" description="Helical" evidence="13">
    <location>
        <begin position="789"/>
        <end position="816"/>
    </location>
</feature>
<feature type="repeat" description="ANK" evidence="12">
    <location>
        <begin position="313"/>
        <end position="345"/>
    </location>
</feature>
<keyword evidence="6 13" id="KW-1133">Transmembrane helix</keyword>
<evidence type="ECO:0000313" key="16">
    <source>
        <dbReference type="Proteomes" id="UP000245119"/>
    </source>
</evidence>
<protein>
    <recommendedName>
        <fullName evidence="14">Ion transport domain-containing protein</fullName>
    </recommendedName>
</protein>
<evidence type="ECO:0000256" key="4">
    <source>
        <dbReference type="ARBA" id="ARBA00022692"/>
    </source>
</evidence>
<keyword evidence="8" id="KW-0406">Ion transport</keyword>
<feature type="repeat" description="ANK" evidence="12">
    <location>
        <begin position="209"/>
        <end position="241"/>
    </location>
</feature>
<dbReference type="STRING" id="400727.A0A2T7NQF8"/>
<dbReference type="PROSITE" id="PS50088">
    <property type="entry name" value="ANK_REPEAT"/>
    <property type="match status" value="11"/>
</dbReference>
<dbReference type="InterPro" id="IPR036770">
    <property type="entry name" value="Ankyrin_rpt-contain_sf"/>
</dbReference>
<evidence type="ECO:0000256" key="2">
    <source>
        <dbReference type="ARBA" id="ARBA00022448"/>
    </source>
</evidence>
<reference evidence="15 16" key="1">
    <citation type="submission" date="2018-04" db="EMBL/GenBank/DDBJ databases">
        <title>The genome of golden apple snail Pomacea canaliculata provides insight into stress tolerance and invasive adaptation.</title>
        <authorList>
            <person name="Liu C."/>
            <person name="Liu B."/>
            <person name="Ren Y."/>
            <person name="Zhang Y."/>
            <person name="Wang H."/>
            <person name="Li S."/>
            <person name="Jiang F."/>
            <person name="Yin L."/>
            <person name="Zhang G."/>
            <person name="Qian W."/>
            <person name="Fan W."/>
        </authorList>
    </citation>
    <scope>NUCLEOTIDE SEQUENCE [LARGE SCALE GENOMIC DNA]</scope>
    <source>
        <strain evidence="15">SZHN2017</strain>
        <tissue evidence="15">Muscle</tissue>
    </source>
</reference>
<dbReference type="PANTHER" id="PTHR47143">
    <property type="entry name" value="TRANSIENT RECEPTOR POTENTIAL CATION CHANNEL PROTEIN PAINLESS"/>
    <property type="match status" value="1"/>
</dbReference>
<dbReference type="PANTHER" id="PTHR47143:SF1">
    <property type="entry name" value="ION_TRANS DOMAIN-CONTAINING PROTEIN"/>
    <property type="match status" value="1"/>
</dbReference>
<evidence type="ECO:0000256" key="12">
    <source>
        <dbReference type="PROSITE-ProRule" id="PRU00023"/>
    </source>
</evidence>
<dbReference type="SMART" id="SM00248">
    <property type="entry name" value="ANK"/>
    <property type="match status" value="14"/>
</dbReference>
<evidence type="ECO:0000256" key="11">
    <source>
        <dbReference type="ARBA" id="ARBA00023303"/>
    </source>
</evidence>
<feature type="repeat" description="ANK" evidence="12">
    <location>
        <begin position="69"/>
        <end position="101"/>
    </location>
</feature>
<evidence type="ECO:0000313" key="15">
    <source>
        <dbReference type="EMBL" id="PVD23407.1"/>
    </source>
</evidence>
<dbReference type="InterPro" id="IPR005821">
    <property type="entry name" value="Ion_trans_dom"/>
</dbReference>
<sequence length="1049" mass="117640">MAALITCKQVAARGDLEEFIRAFNAGPRRLCMKDTRGQTPLHVAAISGFCNIVDYIIEQNINLDTVDNEGDTALHCAVRNNHVDIIESLLDAGATSSITNLRHMAPLHIACDLGNLDALEAMLKKNVDTMIRGEGGCSPLHYCCLNDKSECARLLLKHGARPCQRCDMGYFPIHIAAKCASAQTLEMLIQESMKKGYDRATVMGFKDKENNMPLHAAVNGGNLKAVEVCLKAGALVDCQQDDKTTPLHLAAAQGNLDMITLMFELQTANFSSALGAVDAMKMTPLHRAALFNHVQVVEFLIRNGAEIDSVDNTSSTPLLLAASKGSWDSVLCLIQHGADIYSHDQNSRNFLHLAIRFGGKLHEFGCSFVESIKNLLNEKDKFGCTPLHYASKEGHLPALDDLIRFGAALSPKNNDKQSPFHFAARYGRYNTCRRLLESHQGPSIINETDADGLTGLHIAAKNGHTKILHLLLQKGAVINRDNDDNTPLHYAAAQGWTRCMRILHDVNTNLIDVPNQHGDTALHLAAKNGRVSAVKMLLTLGSAVKKNKEEKSFFDYVIESKESEVATSVVQHERWEEILLAGSSQYGCLFLGLIEHMPSTCVLVLDRCQTFSEHDKRSPDYYVSIYLCPMYKNQQNKRIILQAMVRHGRVDCLSHPVCASLLKLKWNTYGLWAFLLILGLYSIFLACLTYFVVTSDSLYYKTDNSTILSDNENHGYDPKPAHNLCLWIVAVYCMLGIIKEMVQMITQKTRYFADKQNLFEWILYMTSLVFTAPFLLGCSYHWQWEAGSLAVFFAWFNFLVVLQRLDFFGIYVVMFLEILSTLLQALCVFSVLFVAFGLSFFILLSHESTRAYSSPLLSVMRTAMMMLEIDYMASFNEPYTDGDDSTLHYGVVTMLMVVIFVILMPILLINLLIGLAVGDIESVQRDARLKRLAGQVALHSDMESKMPLWLLSQFDQPVYKFFPNRCRTRMANLWSRVSGSDLEDQAESANDGITKEIAEELHKQKKKLRDVSASLDKSNHLLRLIVQKMEIHTEDEVWDEGQSLTCRTT</sequence>
<feature type="repeat" description="ANK" evidence="12">
    <location>
        <begin position="102"/>
        <end position="134"/>
    </location>
</feature>
<feature type="repeat" description="ANK" evidence="12">
    <location>
        <begin position="382"/>
        <end position="414"/>
    </location>
</feature>
<keyword evidence="3" id="KW-0716">Sensory transduction</keyword>
<comment type="caution">
    <text evidence="15">The sequence shown here is derived from an EMBL/GenBank/DDBJ whole genome shotgun (WGS) entry which is preliminary data.</text>
</comment>
<evidence type="ECO:0000256" key="5">
    <source>
        <dbReference type="ARBA" id="ARBA00022737"/>
    </source>
</evidence>
<dbReference type="PRINTS" id="PR01415">
    <property type="entry name" value="ANKYRIN"/>
</dbReference>
<evidence type="ECO:0000256" key="1">
    <source>
        <dbReference type="ARBA" id="ARBA00004141"/>
    </source>
</evidence>
<feature type="transmembrane region" description="Helical" evidence="13">
    <location>
        <begin position="762"/>
        <end position="782"/>
    </location>
</feature>
<evidence type="ECO:0000256" key="9">
    <source>
        <dbReference type="ARBA" id="ARBA00023136"/>
    </source>
</evidence>
<feature type="repeat" description="ANK" evidence="12">
    <location>
        <begin position="135"/>
        <end position="160"/>
    </location>
</feature>
<organism evidence="15 16">
    <name type="scientific">Pomacea canaliculata</name>
    <name type="common">Golden apple snail</name>
    <dbReference type="NCBI Taxonomy" id="400727"/>
    <lineage>
        <taxon>Eukaryota</taxon>
        <taxon>Metazoa</taxon>
        <taxon>Spiralia</taxon>
        <taxon>Lophotrochozoa</taxon>
        <taxon>Mollusca</taxon>
        <taxon>Gastropoda</taxon>
        <taxon>Caenogastropoda</taxon>
        <taxon>Architaenioglossa</taxon>
        <taxon>Ampullarioidea</taxon>
        <taxon>Ampullariidae</taxon>
        <taxon>Pomacea</taxon>
    </lineage>
</organism>
<evidence type="ECO:0000256" key="13">
    <source>
        <dbReference type="SAM" id="Phobius"/>
    </source>
</evidence>
<feature type="repeat" description="ANK" evidence="12">
    <location>
        <begin position="451"/>
        <end position="483"/>
    </location>
</feature>
<comment type="subcellular location">
    <subcellularLocation>
        <location evidence="1">Membrane</location>
        <topology evidence="1">Multi-pass membrane protein</topology>
    </subcellularLocation>
</comment>
<keyword evidence="4 13" id="KW-0812">Transmembrane</keyword>
<feature type="transmembrane region" description="Helical" evidence="13">
    <location>
        <begin position="887"/>
        <end position="918"/>
    </location>
</feature>
<dbReference type="GO" id="GO:1902495">
    <property type="term" value="C:transmembrane transporter complex"/>
    <property type="evidence" value="ECO:0007669"/>
    <property type="project" value="TreeGrafter"/>
</dbReference>
<dbReference type="Pfam" id="PF00520">
    <property type="entry name" value="Ion_trans"/>
    <property type="match status" value="1"/>
</dbReference>
<evidence type="ECO:0000256" key="8">
    <source>
        <dbReference type="ARBA" id="ARBA00023065"/>
    </source>
</evidence>
<feature type="transmembrane region" description="Helical" evidence="13">
    <location>
        <begin position="822"/>
        <end position="844"/>
    </location>
</feature>
<dbReference type="OrthoDB" id="1661883at2759"/>
<name>A0A2T7NQF8_POMCA</name>
<dbReference type="Pfam" id="PF12796">
    <property type="entry name" value="Ank_2"/>
    <property type="match status" value="5"/>
</dbReference>
<proteinExistence type="predicted"/>
<dbReference type="AlphaFoldDB" id="A0A2T7NQF8"/>
<feature type="transmembrane region" description="Helical" evidence="13">
    <location>
        <begin position="856"/>
        <end position="875"/>
    </location>
</feature>
<feature type="repeat" description="ANK" evidence="12">
    <location>
        <begin position="36"/>
        <end position="68"/>
    </location>
</feature>
<keyword evidence="11" id="KW-0407">Ion channel</keyword>
<gene>
    <name evidence="15" type="ORF">C0Q70_16676</name>
</gene>
<dbReference type="GO" id="GO:0005216">
    <property type="term" value="F:monoatomic ion channel activity"/>
    <property type="evidence" value="ECO:0007669"/>
    <property type="project" value="InterPro"/>
</dbReference>
<dbReference type="EMBL" id="PZQS01000010">
    <property type="protein sequence ID" value="PVD23407.1"/>
    <property type="molecule type" value="Genomic_DNA"/>
</dbReference>
<keyword evidence="5" id="KW-0677">Repeat</keyword>
<evidence type="ECO:0000256" key="6">
    <source>
        <dbReference type="ARBA" id="ARBA00022989"/>
    </source>
</evidence>
<dbReference type="Pfam" id="PF00023">
    <property type="entry name" value="Ank"/>
    <property type="match status" value="1"/>
</dbReference>
<evidence type="ECO:0000256" key="7">
    <source>
        <dbReference type="ARBA" id="ARBA00023043"/>
    </source>
</evidence>
<evidence type="ECO:0000256" key="10">
    <source>
        <dbReference type="ARBA" id="ARBA00023180"/>
    </source>
</evidence>
<dbReference type="InterPro" id="IPR002110">
    <property type="entry name" value="Ankyrin_rpt"/>
</dbReference>
<dbReference type="Gene3D" id="1.25.40.20">
    <property type="entry name" value="Ankyrin repeat-containing domain"/>
    <property type="match status" value="3"/>
</dbReference>
<keyword evidence="2" id="KW-0813">Transport</keyword>
<dbReference type="PROSITE" id="PS50297">
    <property type="entry name" value="ANK_REP_REGION"/>
    <property type="match status" value="10"/>
</dbReference>
<dbReference type="Proteomes" id="UP000245119">
    <property type="component" value="Linkage Group LG10"/>
</dbReference>
<keyword evidence="10" id="KW-0325">Glycoprotein</keyword>
<dbReference type="SUPFAM" id="SSF48403">
    <property type="entry name" value="Ankyrin repeat"/>
    <property type="match status" value="2"/>
</dbReference>
<dbReference type="InterPro" id="IPR052076">
    <property type="entry name" value="TRP_cation_channel"/>
</dbReference>
<feature type="transmembrane region" description="Helical" evidence="13">
    <location>
        <begin position="669"/>
        <end position="693"/>
    </location>
</feature>
<feature type="domain" description="Ion transport" evidence="14">
    <location>
        <begin position="674"/>
        <end position="927"/>
    </location>
</feature>
<keyword evidence="16" id="KW-1185">Reference proteome</keyword>
<feature type="transmembrane region" description="Helical" evidence="13">
    <location>
        <begin position="724"/>
        <end position="742"/>
    </location>
</feature>
<keyword evidence="9 13" id="KW-0472">Membrane</keyword>
<evidence type="ECO:0000259" key="14">
    <source>
        <dbReference type="Pfam" id="PF00520"/>
    </source>
</evidence>
<accession>A0A2T7NQF8</accession>